<keyword evidence="7 13" id="KW-0067">ATP-binding</keyword>
<keyword evidence="5 13" id="KW-0347">Helicase</keyword>
<dbReference type="InterPro" id="IPR000212">
    <property type="entry name" value="DNA_helicase_UvrD/REP"/>
</dbReference>
<evidence type="ECO:0000256" key="2">
    <source>
        <dbReference type="ARBA" id="ARBA00022741"/>
    </source>
</evidence>
<feature type="domain" description="UvrD-like helicase ATP-binding" evidence="16">
    <location>
        <begin position="3"/>
        <end position="495"/>
    </location>
</feature>
<evidence type="ECO:0000259" key="17">
    <source>
        <dbReference type="PROSITE" id="PS51217"/>
    </source>
</evidence>
<evidence type="ECO:0000256" key="13">
    <source>
        <dbReference type="HAMAP-Rule" id="MF_01451"/>
    </source>
</evidence>
<dbReference type="EC" id="5.6.2.4" evidence="13"/>
<evidence type="ECO:0000256" key="10">
    <source>
        <dbReference type="ARBA" id="ARBA00023235"/>
    </source>
</evidence>
<dbReference type="InterPro" id="IPR014017">
    <property type="entry name" value="DNA_helicase_UvrD-like_C"/>
</dbReference>
<evidence type="ECO:0000259" key="16">
    <source>
        <dbReference type="PROSITE" id="PS51198"/>
    </source>
</evidence>
<organism evidence="18 19">
    <name type="scientific">Ruminococcus turbiniformis</name>
    <dbReference type="NCBI Taxonomy" id="2881258"/>
    <lineage>
        <taxon>Bacteria</taxon>
        <taxon>Bacillati</taxon>
        <taxon>Bacillota</taxon>
        <taxon>Clostridia</taxon>
        <taxon>Eubacteriales</taxon>
        <taxon>Oscillospiraceae</taxon>
        <taxon>Ruminococcus</taxon>
    </lineage>
</organism>
<dbReference type="EMBL" id="JAJEQX010000022">
    <property type="protein sequence ID" value="MCC2255127.1"/>
    <property type="molecule type" value="Genomic_DNA"/>
</dbReference>
<evidence type="ECO:0000256" key="15">
    <source>
        <dbReference type="SAM" id="MobiDB-lite"/>
    </source>
</evidence>
<feature type="region of interest" description="Disordered" evidence="15">
    <location>
        <begin position="203"/>
        <end position="233"/>
    </location>
</feature>
<keyword evidence="9 13" id="KW-0234">DNA repair</keyword>
<dbReference type="InterPro" id="IPR027417">
    <property type="entry name" value="P-loop_NTPase"/>
</dbReference>
<dbReference type="InterPro" id="IPR014016">
    <property type="entry name" value="UvrD-like_ATP-bd"/>
</dbReference>
<protein>
    <recommendedName>
        <fullName evidence="13">ATP-dependent helicase/nuclease subunit A</fullName>
        <ecNumber evidence="13">3.1.-.-</ecNumber>
        <ecNumber evidence="13">5.6.2.4</ecNumber>
    </recommendedName>
    <alternativeName>
        <fullName evidence="13">ATP-dependent helicase/nuclease AddA</fullName>
    </alternativeName>
    <alternativeName>
        <fullName evidence="13">DNA 3'-5' helicase AddA</fullName>
    </alternativeName>
</protein>
<dbReference type="Gene3D" id="1.10.274.50">
    <property type="match status" value="1"/>
</dbReference>
<dbReference type="Proteomes" id="UP001198151">
    <property type="component" value="Unassembled WGS sequence"/>
</dbReference>
<name>A0ABS8G118_9FIRM</name>
<evidence type="ECO:0000256" key="11">
    <source>
        <dbReference type="ARBA" id="ARBA00034617"/>
    </source>
</evidence>
<comment type="cofactor">
    <cofactor evidence="13">
        <name>Mg(2+)</name>
        <dbReference type="ChEBI" id="CHEBI:18420"/>
    </cofactor>
</comment>
<proteinExistence type="inferred from homology"/>
<dbReference type="Gene3D" id="3.90.320.10">
    <property type="match status" value="1"/>
</dbReference>
<dbReference type="Pfam" id="PF13361">
    <property type="entry name" value="UvrD_C"/>
    <property type="match status" value="2"/>
</dbReference>
<dbReference type="InterPro" id="IPR014152">
    <property type="entry name" value="AddA"/>
</dbReference>
<evidence type="ECO:0000256" key="7">
    <source>
        <dbReference type="ARBA" id="ARBA00022840"/>
    </source>
</evidence>
<dbReference type="NCBIfam" id="TIGR02785">
    <property type="entry name" value="addA_Gpos"/>
    <property type="match status" value="1"/>
</dbReference>
<keyword evidence="10 13" id="KW-0413">Isomerase</keyword>
<keyword evidence="2 13" id="KW-0547">Nucleotide-binding</keyword>
<evidence type="ECO:0000256" key="12">
    <source>
        <dbReference type="ARBA" id="ARBA00048988"/>
    </source>
</evidence>
<dbReference type="PROSITE" id="PS51198">
    <property type="entry name" value="UVRD_HELICASE_ATP_BIND"/>
    <property type="match status" value="1"/>
</dbReference>
<keyword evidence="6 13" id="KW-0269">Exonuclease</keyword>
<gene>
    <name evidence="13 18" type="primary">addA</name>
    <name evidence="18" type="ORF">LKD70_11965</name>
</gene>
<comment type="catalytic activity">
    <reaction evidence="12 13">
        <text>ATP + H2O = ADP + phosphate + H(+)</text>
        <dbReference type="Rhea" id="RHEA:13065"/>
        <dbReference type="ChEBI" id="CHEBI:15377"/>
        <dbReference type="ChEBI" id="CHEBI:15378"/>
        <dbReference type="ChEBI" id="CHEBI:30616"/>
        <dbReference type="ChEBI" id="CHEBI:43474"/>
        <dbReference type="ChEBI" id="CHEBI:456216"/>
        <dbReference type="EC" id="5.6.2.4"/>
    </reaction>
</comment>
<comment type="function">
    <text evidence="13">The heterodimer acts as both an ATP-dependent DNA helicase and an ATP-dependent, dual-direction single-stranded exonuclease. Recognizes the chi site generating a DNA molecule suitable for the initiation of homologous recombination. The AddA nuclease domain is required for chi fragment generation; this subunit has the helicase and 3' -&gt; 5' nuclease activities.</text>
</comment>
<evidence type="ECO:0000256" key="6">
    <source>
        <dbReference type="ARBA" id="ARBA00022839"/>
    </source>
</evidence>
<evidence type="ECO:0000256" key="1">
    <source>
        <dbReference type="ARBA" id="ARBA00022722"/>
    </source>
</evidence>
<feature type="domain" description="UvrD-like helicase C-terminal" evidence="17">
    <location>
        <begin position="526"/>
        <end position="822"/>
    </location>
</feature>
<dbReference type="Gene3D" id="3.40.50.300">
    <property type="entry name" value="P-loop containing nucleotide triphosphate hydrolases"/>
    <property type="match status" value="4"/>
</dbReference>
<comment type="caution">
    <text evidence="18">The sequence shown here is derived from an EMBL/GenBank/DDBJ whole genome shotgun (WGS) entry which is preliminary data.</text>
</comment>
<comment type="subunit">
    <text evidence="13">Heterodimer of AddA and AddB/RexB.</text>
</comment>
<dbReference type="InterPro" id="IPR011335">
    <property type="entry name" value="Restrct_endonuc-II-like"/>
</dbReference>
<keyword evidence="3 13" id="KW-0227">DNA damage</keyword>
<dbReference type="GO" id="GO:0004386">
    <property type="term" value="F:helicase activity"/>
    <property type="evidence" value="ECO:0007669"/>
    <property type="project" value="UniProtKB-KW"/>
</dbReference>
<comment type="similarity">
    <text evidence="13">Belongs to the helicase family. AddA subfamily.</text>
</comment>
<dbReference type="PANTHER" id="PTHR11070">
    <property type="entry name" value="UVRD / RECB / PCRA DNA HELICASE FAMILY MEMBER"/>
    <property type="match status" value="1"/>
</dbReference>
<dbReference type="SUPFAM" id="SSF52540">
    <property type="entry name" value="P-loop containing nucleoside triphosphate hydrolases"/>
    <property type="match status" value="1"/>
</dbReference>
<evidence type="ECO:0000256" key="5">
    <source>
        <dbReference type="ARBA" id="ARBA00022806"/>
    </source>
</evidence>
<dbReference type="RefSeq" id="WP_227708228.1">
    <property type="nucleotide sequence ID" value="NZ_JAJEQX010000022.1"/>
</dbReference>
<reference evidence="18 19" key="1">
    <citation type="submission" date="2021-10" db="EMBL/GenBank/DDBJ databases">
        <title>Anaerobic single-cell dispensing facilitates the cultivation of human gut bacteria.</title>
        <authorList>
            <person name="Afrizal A."/>
        </authorList>
    </citation>
    <scope>NUCLEOTIDE SEQUENCE [LARGE SCALE GENOMIC DNA]</scope>
    <source>
        <strain evidence="18 19">CLA-AA-H200</strain>
    </source>
</reference>
<feature type="binding site" evidence="14">
    <location>
        <begin position="24"/>
        <end position="31"/>
    </location>
    <ligand>
        <name>ATP</name>
        <dbReference type="ChEBI" id="CHEBI:30616"/>
    </ligand>
</feature>
<accession>A0ABS8G118</accession>
<dbReference type="PROSITE" id="PS51217">
    <property type="entry name" value="UVRD_HELICASE_CTER"/>
    <property type="match status" value="1"/>
</dbReference>
<evidence type="ECO:0000256" key="14">
    <source>
        <dbReference type="PROSITE-ProRule" id="PRU00560"/>
    </source>
</evidence>
<dbReference type="Pfam" id="PF12705">
    <property type="entry name" value="PDDEXK_1"/>
    <property type="match status" value="1"/>
</dbReference>
<evidence type="ECO:0000313" key="18">
    <source>
        <dbReference type="EMBL" id="MCC2255127.1"/>
    </source>
</evidence>
<dbReference type="Pfam" id="PF00580">
    <property type="entry name" value="UvrD-helicase"/>
    <property type="match status" value="1"/>
</dbReference>
<dbReference type="InterPro" id="IPR038726">
    <property type="entry name" value="PDDEXK_AddAB-type"/>
</dbReference>
<dbReference type="HAMAP" id="MF_01451">
    <property type="entry name" value="AddA"/>
    <property type="match status" value="1"/>
</dbReference>
<evidence type="ECO:0000256" key="4">
    <source>
        <dbReference type="ARBA" id="ARBA00022801"/>
    </source>
</evidence>
<evidence type="ECO:0000256" key="3">
    <source>
        <dbReference type="ARBA" id="ARBA00022763"/>
    </source>
</evidence>
<keyword evidence="8 13" id="KW-0238">DNA-binding</keyword>
<dbReference type="InterPro" id="IPR011604">
    <property type="entry name" value="PDDEXK-like_dom_sf"/>
</dbReference>
<evidence type="ECO:0000313" key="19">
    <source>
        <dbReference type="Proteomes" id="UP001198151"/>
    </source>
</evidence>
<dbReference type="SUPFAM" id="SSF52980">
    <property type="entry name" value="Restriction endonuclease-like"/>
    <property type="match status" value="1"/>
</dbReference>
<evidence type="ECO:0000256" key="9">
    <source>
        <dbReference type="ARBA" id="ARBA00023204"/>
    </source>
</evidence>
<dbReference type="PANTHER" id="PTHR11070:SF48">
    <property type="entry name" value="ATP-DEPENDENT HELICASE_NUCLEASE SUBUNIT A"/>
    <property type="match status" value="1"/>
</dbReference>
<dbReference type="EC" id="3.1.-.-" evidence="13"/>
<keyword evidence="19" id="KW-1185">Reference proteome</keyword>
<evidence type="ECO:0000256" key="8">
    <source>
        <dbReference type="ARBA" id="ARBA00023125"/>
    </source>
</evidence>
<comment type="catalytic activity">
    <reaction evidence="11 13">
        <text>Couples ATP hydrolysis with the unwinding of duplex DNA by translocating in the 3'-5' direction.</text>
        <dbReference type="EC" id="5.6.2.4"/>
    </reaction>
</comment>
<sequence>MGVQWTAEQKKVIELRDRNILVSAAAGSGKTAVLVERIIQKILDEENPVDVDRLLIVTFTDAAAAEMKERIRAAIEAQLAVRPGDAHLERQATLIHTAPITTIHSFCLSVVRDHFHVIGIDPGFRTAEEGELKLLKQDVLDEMLEACYDEADEEFLAFVERFGTGNNDRKIEEIILRLYEYSRSYPQPEKWLDSCVDSYRMQTDGNSASGAADGENGGDGRSAADAPEMENRRSITQRAALRVRSRAEDACGILKRCLEMCEEPDGPYMYTEAVLSDLEELEEIAAAEDFEEMEKLASAFPKARLSGKKDMSVSPEKREQAKKLREQAKKLMDAAKKTYFFAPFSILQKDMEDAAPSMRTLAGLVKQFSAMLAEKKRSRNMIDFNDMEQFALAILTEEKDGVLVPSGTAAEYREQFDEVMIDEYQDSNLVQETILTSVSGVSEGRCNIFMVGDVKQSIYSFRLSRPELFMEKYNTYSLTDGSRQRIDLHKNFRSREEVLASVNGIFGQIMHRDLGGIEYDDSAALYPGADYARPGDGGAEERTTDPLREAELPAGADAFRTELLLLDRESTEEDSREAEARMIARRIHELIRTGIVTDREKGGFRHAEYRDIVVLTRSIKGWAETFTTVFAQEGIPACSVSREGYFETYEVSVLLDYLKILDNFRQDLPLAAVLTSPFAGLSEKELAGIRIRYPNLPFYEAVRSCAAEDGHGGVLRQFLARLEAFREKVPFTPIHDLITEIIEETGYGLFITAMPGGAQRKANLDMLIERAAAFEGTSYKGLFHFVRYIDQLKKYDVDYGEAGIADEQENIVRIMSIHKSKGLEFPVVFVAGMGKQFNMQDIKGAVLIHPDWGVGLDAIDLEHRTKMPTLLKNMIKEETVHDSLAEEMRVLYVALTRAKEKLIITGAVRSAEASLESCVSNVFRPEGARTYLDWILPALISRETGSVREEIPVDISVISGGDLEASQAELTAEELARDVLENWDVSRTFVPGLKERLDAQMNYEYPHAAEGKMKLKFTVSELKQRAAEGEGPDEAGEMLYAEPEIVPLIPEFMKADPEASRADPAGDQEKGLTGASRGSAYHKILELLDFTQNYDESGVNLAVETFLEKGRITEDMAESIRADDILHFLNCESGQRMMEAAKRGRLFREQPFVISMDASAFYPDDCSGEKILVQGIIDVYFEEEDGLVVLDYKTDRVRHAAELKEKYHAQLDYYADALRRLTGKPVKEKIIYSFTLREEIKV</sequence>
<keyword evidence="4 13" id="KW-0378">Hydrolase</keyword>
<keyword evidence="1 13" id="KW-0540">Nuclease</keyword>